<proteinExistence type="predicted"/>
<dbReference type="PROSITE" id="PS51635">
    <property type="entry name" value="PNPLA"/>
    <property type="match status" value="1"/>
</dbReference>
<dbReference type="InterPro" id="IPR002641">
    <property type="entry name" value="PNPLA_dom"/>
</dbReference>
<sequence>MAIQRFGKVLMLKSLIISATTVGLMACSSPNVYEDLNAATTPERAKHELGIAFGGGGVRGFMHLGVLKALKEEGIKPDVVSGTSAGSIAATLYASGMNLSKMEETIDEVNLSDIADFVVSSKGLVNGKRLSKWINTQVEYDDLADMPIPVAVTATNLTTQETVIIRSGNPGHAVQASSTIPGAFVPVQNQGDILIDGGVFSVVPVYAARNLGANKVIAVDIYCHNQTAPEISASKITLAAFRMQSCRLSQDELNSADVVIAPQFEPSSSGAFDEKSQAIEAGYLATKEAMPKIKALLAM</sequence>
<feature type="active site" description="Proton acceptor" evidence="4">
    <location>
        <position position="196"/>
    </location>
</feature>
<dbReference type="CDD" id="cd07205">
    <property type="entry name" value="Pat_PNPLA6_PNPLA7_NTE1_like"/>
    <property type="match status" value="1"/>
</dbReference>
<dbReference type="PANTHER" id="PTHR14226">
    <property type="entry name" value="NEUROPATHY TARGET ESTERASE/SWISS CHEESE D.MELANOGASTER"/>
    <property type="match status" value="1"/>
</dbReference>
<dbReference type="InterPro" id="IPR050301">
    <property type="entry name" value="NTE"/>
</dbReference>
<keyword evidence="8" id="KW-1185">Reference proteome</keyword>
<evidence type="ECO:0000256" key="4">
    <source>
        <dbReference type="PROSITE-ProRule" id="PRU01161"/>
    </source>
</evidence>
<reference evidence="7 8" key="1">
    <citation type="submission" date="2019-06" db="EMBL/GenBank/DDBJ databases">
        <title>Whole genome shotgun sequence of Vibrio comitans NBRC 102076.</title>
        <authorList>
            <person name="Hosoyama A."/>
            <person name="Uohara A."/>
            <person name="Ohji S."/>
            <person name="Ichikawa N."/>
        </authorList>
    </citation>
    <scope>NUCLEOTIDE SEQUENCE [LARGE SCALE GENOMIC DNA]</scope>
    <source>
        <strain evidence="7 8">NBRC 102076</strain>
    </source>
</reference>
<dbReference type="SUPFAM" id="SSF52151">
    <property type="entry name" value="FabD/lysophospholipase-like"/>
    <property type="match status" value="1"/>
</dbReference>
<dbReference type="AlphaFoldDB" id="A0A4Y3IHF3"/>
<accession>A0A4Y3IHF3</accession>
<evidence type="ECO:0000256" key="3">
    <source>
        <dbReference type="ARBA" id="ARBA00023098"/>
    </source>
</evidence>
<feature type="short sequence motif" description="DGA/G" evidence="4">
    <location>
        <begin position="196"/>
        <end position="198"/>
    </location>
</feature>
<evidence type="ECO:0000256" key="2">
    <source>
        <dbReference type="ARBA" id="ARBA00022963"/>
    </source>
</evidence>
<dbReference type="Pfam" id="PF01734">
    <property type="entry name" value="Patatin"/>
    <property type="match status" value="1"/>
</dbReference>
<organism evidence="7 8">
    <name type="scientific">Vibrio comitans NBRC 102076</name>
    <dbReference type="NCBI Taxonomy" id="1219078"/>
    <lineage>
        <taxon>Bacteria</taxon>
        <taxon>Pseudomonadati</taxon>
        <taxon>Pseudomonadota</taxon>
        <taxon>Gammaproteobacteria</taxon>
        <taxon>Vibrionales</taxon>
        <taxon>Vibrionaceae</taxon>
        <taxon>Vibrio</taxon>
    </lineage>
</organism>
<dbReference type="PANTHER" id="PTHR14226:SF29">
    <property type="entry name" value="NEUROPATHY TARGET ESTERASE SWS"/>
    <property type="match status" value="1"/>
</dbReference>
<dbReference type="Gene3D" id="3.40.1090.10">
    <property type="entry name" value="Cytosolic phospholipase A2 catalytic domain"/>
    <property type="match status" value="1"/>
</dbReference>
<evidence type="ECO:0000313" key="7">
    <source>
        <dbReference type="EMBL" id="GEA58827.1"/>
    </source>
</evidence>
<keyword evidence="5" id="KW-0732">Signal</keyword>
<feature type="domain" description="PNPLA" evidence="6">
    <location>
        <begin position="51"/>
        <end position="209"/>
    </location>
</feature>
<dbReference type="RefSeq" id="WP_208733506.1">
    <property type="nucleotide sequence ID" value="NZ_BJLH01000001.1"/>
</dbReference>
<protein>
    <submittedName>
        <fullName evidence="7">Esterase</fullName>
    </submittedName>
</protein>
<feature type="short sequence motif" description="GXGXXG" evidence="4">
    <location>
        <begin position="55"/>
        <end position="60"/>
    </location>
</feature>
<dbReference type="GO" id="GO:0016787">
    <property type="term" value="F:hydrolase activity"/>
    <property type="evidence" value="ECO:0007669"/>
    <property type="project" value="UniProtKB-UniRule"/>
</dbReference>
<feature type="short sequence motif" description="GXSXG" evidence="4">
    <location>
        <begin position="82"/>
        <end position="86"/>
    </location>
</feature>
<dbReference type="PROSITE" id="PS51257">
    <property type="entry name" value="PROKAR_LIPOPROTEIN"/>
    <property type="match status" value="1"/>
</dbReference>
<evidence type="ECO:0000259" key="6">
    <source>
        <dbReference type="PROSITE" id="PS51635"/>
    </source>
</evidence>
<keyword evidence="3 4" id="KW-0443">Lipid metabolism</keyword>
<feature type="active site" description="Nucleophile" evidence="4">
    <location>
        <position position="84"/>
    </location>
</feature>
<evidence type="ECO:0000313" key="8">
    <source>
        <dbReference type="Proteomes" id="UP000318242"/>
    </source>
</evidence>
<evidence type="ECO:0000256" key="5">
    <source>
        <dbReference type="SAM" id="SignalP"/>
    </source>
</evidence>
<dbReference type="GO" id="GO:0016042">
    <property type="term" value="P:lipid catabolic process"/>
    <property type="evidence" value="ECO:0007669"/>
    <property type="project" value="UniProtKB-UniRule"/>
</dbReference>
<feature type="chain" id="PRO_5021371190" evidence="5">
    <location>
        <begin position="20"/>
        <end position="299"/>
    </location>
</feature>
<name>A0A4Y3IHF3_9VIBR</name>
<dbReference type="InterPro" id="IPR016035">
    <property type="entry name" value="Acyl_Trfase/lysoPLipase"/>
</dbReference>
<feature type="signal peptide" evidence="5">
    <location>
        <begin position="1"/>
        <end position="19"/>
    </location>
</feature>
<dbReference type="EMBL" id="BJLH01000001">
    <property type="protein sequence ID" value="GEA58827.1"/>
    <property type="molecule type" value="Genomic_DNA"/>
</dbReference>
<keyword evidence="2 4" id="KW-0442">Lipid degradation</keyword>
<keyword evidence="1 4" id="KW-0378">Hydrolase</keyword>
<comment type="caution">
    <text evidence="7">The sequence shown here is derived from an EMBL/GenBank/DDBJ whole genome shotgun (WGS) entry which is preliminary data.</text>
</comment>
<evidence type="ECO:0000256" key="1">
    <source>
        <dbReference type="ARBA" id="ARBA00022801"/>
    </source>
</evidence>
<gene>
    <name evidence="7" type="ORF">VCO01S_00200</name>
</gene>
<dbReference type="Proteomes" id="UP000318242">
    <property type="component" value="Unassembled WGS sequence"/>
</dbReference>